<reference evidence="1 2" key="1">
    <citation type="journal article" date="2023" name="Science">
        <title>Complex scaffold remodeling in plant triterpene biosynthesis.</title>
        <authorList>
            <person name="De La Pena R."/>
            <person name="Hodgson H."/>
            <person name="Liu J.C."/>
            <person name="Stephenson M.J."/>
            <person name="Martin A.C."/>
            <person name="Owen C."/>
            <person name="Harkess A."/>
            <person name="Leebens-Mack J."/>
            <person name="Jimenez L.E."/>
            <person name="Osbourn A."/>
            <person name="Sattely E.S."/>
        </authorList>
    </citation>
    <scope>NUCLEOTIDE SEQUENCE [LARGE SCALE GENOMIC DNA]</scope>
    <source>
        <strain evidence="2">cv. JPN11</strain>
        <tissue evidence="1">Leaf</tissue>
    </source>
</reference>
<evidence type="ECO:0000313" key="2">
    <source>
        <dbReference type="Proteomes" id="UP001164539"/>
    </source>
</evidence>
<dbReference type="Proteomes" id="UP001164539">
    <property type="component" value="Chromosome 8"/>
</dbReference>
<evidence type="ECO:0000313" key="1">
    <source>
        <dbReference type="EMBL" id="KAJ4712350.1"/>
    </source>
</evidence>
<organism evidence="1 2">
    <name type="scientific">Melia azedarach</name>
    <name type="common">Chinaberry tree</name>
    <dbReference type="NCBI Taxonomy" id="155640"/>
    <lineage>
        <taxon>Eukaryota</taxon>
        <taxon>Viridiplantae</taxon>
        <taxon>Streptophyta</taxon>
        <taxon>Embryophyta</taxon>
        <taxon>Tracheophyta</taxon>
        <taxon>Spermatophyta</taxon>
        <taxon>Magnoliopsida</taxon>
        <taxon>eudicotyledons</taxon>
        <taxon>Gunneridae</taxon>
        <taxon>Pentapetalae</taxon>
        <taxon>rosids</taxon>
        <taxon>malvids</taxon>
        <taxon>Sapindales</taxon>
        <taxon>Meliaceae</taxon>
        <taxon>Melia</taxon>
    </lineage>
</organism>
<name>A0ACC1XPX2_MELAZ</name>
<proteinExistence type="predicted"/>
<dbReference type="EMBL" id="CM051401">
    <property type="protein sequence ID" value="KAJ4712350.1"/>
    <property type="molecule type" value="Genomic_DNA"/>
</dbReference>
<protein>
    <submittedName>
        <fullName evidence="1">MYB-related transcription factor</fullName>
    </submittedName>
</protein>
<sequence length="432" mass="49529">MELDTKLREIHAANQPVFLSENYIKPYMKNDIPFEVPSSKGTYLQEFDHHLDDHQFHVTGSSSNPVFGVQTPCFDSFDTFPYNYSSNFDLYECKPFADGNGGHGQVMDNFQSGGYLNNHQVNPVNMIGSNQAQMPLDFQEMKPVNFAVPDEVSCVGTDQNGYYKKAGLNKNNRPYPPARRTIKIGKKSNVVKGQWTTEEDRLLIRLVEQYGIRKWSHIAQMLPGRIGKQCRERWHNHLRPDIKKDTWSEEEDKALIEAHAEIGNKWAEIAKRLPGRTENSIKNHWNATKRRQFSKRKCRSKYPRASLLQEYIKSLNLDSSCSKHQRKASSNAAATAGNNNNNTKNKTQNQTPAKDFCPTDHLVPDFDFNEVPEFDFDDKLFEENCSIDSLIEEMPCAPVVDEKSLEMDVQLEVESEVKKELDLVEMISQANL</sequence>
<comment type="caution">
    <text evidence="1">The sequence shown here is derived from an EMBL/GenBank/DDBJ whole genome shotgun (WGS) entry which is preliminary data.</text>
</comment>
<keyword evidence="2" id="KW-1185">Reference proteome</keyword>
<gene>
    <name evidence="1" type="ORF">OWV82_014606</name>
</gene>
<accession>A0ACC1XPX2</accession>